<organism evidence="2 3">
    <name type="scientific">Dactylosporangium roseum</name>
    <dbReference type="NCBI Taxonomy" id="47989"/>
    <lineage>
        <taxon>Bacteria</taxon>
        <taxon>Bacillati</taxon>
        <taxon>Actinomycetota</taxon>
        <taxon>Actinomycetes</taxon>
        <taxon>Micromonosporales</taxon>
        <taxon>Micromonosporaceae</taxon>
        <taxon>Dactylosporangium</taxon>
    </lineage>
</organism>
<feature type="transmembrane region" description="Helical" evidence="1">
    <location>
        <begin position="134"/>
        <end position="158"/>
    </location>
</feature>
<gene>
    <name evidence="2" type="ORF">Drose_14515</name>
</gene>
<evidence type="ECO:0000313" key="3">
    <source>
        <dbReference type="Proteomes" id="UP001058271"/>
    </source>
</evidence>
<feature type="transmembrane region" description="Helical" evidence="1">
    <location>
        <begin position="82"/>
        <end position="101"/>
    </location>
</feature>
<dbReference type="RefSeq" id="WP_260728739.1">
    <property type="nucleotide sequence ID" value="NZ_BAAABS010000004.1"/>
</dbReference>
<protein>
    <submittedName>
        <fullName evidence="2">Poly-gamma-glutamate biosynthesis protein PgsC/CapC</fullName>
    </submittedName>
</protein>
<proteinExistence type="predicted"/>
<dbReference type="EMBL" id="CP073721">
    <property type="protein sequence ID" value="UWZ39339.1"/>
    <property type="molecule type" value="Genomic_DNA"/>
</dbReference>
<evidence type="ECO:0000313" key="2">
    <source>
        <dbReference type="EMBL" id="UWZ39339.1"/>
    </source>
</evidence>
<dbReference type="Pfam" id="PF14102">
    <property type="entry name" value="Caps_synth_CapC"/>
    <property type="match status" value="1"/>
</dbReference>
<accession>A0ABY5ZBB3</accession>
<feature type="transmembrane region" description="Helical" evidence="1">
    <location>
        <begin position="12"/>
        <end position="32"/>
    </location>
</feature>
<sequence length="161" mass="17146">MIFGGELSAQLATATLGIGLVFALLCYLTTNLSPGGMITPGWIALALIEDPLQAAIVVVMTVVTYFLTRLLQRLVILYGKRLFAAIVLLSVLLQMTVFVIVQRDLPLLFAHQTLGFVAPGLITYQLVRQPPPATIMATTIVTGMTFGVAFSGIVAGLVPVT</sequence>
<evidence type="ECO:0000256" key="1">
    <source>
        <dbReference type="SAM" id="Phobius"/>
    </source>
</evidence>
<dbReference type="Proteomes" id="UP001058271">
    <property type="component" value="Chromosome"/>
</dbReference>
<reference evidence="2" key="1">
    <citation type="submission" date="2021-04" db="EMBL/GenBank/DDBJ databases">
        <title>Biosynthetic gene clusters of Dactylosporangioum roseum.</title>
        <authorList>
            <person name="Hartkoorn R.C."/>
            <person name="Beaudoing E."/>
            <person name="Hot D."/>
            <person name="Moureu S."/>
        </authorList>
    </citation>
    <scope>NUCLEOTIDE SEQUENCE</scope>
    <source>
        <strain evidence="2">NRRL B-16295</strain>
    </source>
</reference>
<dbReference type="InterPro" id="IPR008338">
    <property type="entry name" value="Capsule_biosynth_CapC"/>
</dbReference>
<keyword evidence="3" id="KW-1185">Reference proteome</keyword>
<keyword evidence="1" id="KW-0472">Membrane</keyword>
<feature type="transmembrane region" description="Helical" evidence="1">
    <location>
        <begin position="52"/>
        <end position="70"/>
    </location>
</feature>
<name>A0ABY5ZBB3_9ACTN</name>
<feature type="transmembrane region" description="Helical" evidence="1">
    <location>
        <begin position="107"/>
        <end position="127"/>
    </location>
</feature>
<keyword evidence="1" id="KW-1133">Transmembrane helix</keyword>
<keyword evidence="1" id="KW-0812">Transmembrane</keyword>